<evidence type="ECO:0000313" key="1">
    <source>
        <dbReference type="EMBL" id="MFD0724896.1"/>
    </source>
</evidence>
<name>A0ABW2YB84_9GAMM</name>
<dbReference type="RefSeq" id="WP_386822529.1">
    <property type="nucleotide sequence ID" value="NZ_JBHTIF010000001.1"/>
</dbReference>
<dbReference type="Proteomes" id="UP001597110">
    <property type="component" value="Unassembled WGS sequence"/>
</dbReference>
<proteinExistence type="predicted"/>
<comment type="caution">
    <text evidence="1">The sequence shown here is derived from an EMBL/GenBank/DDBJ whole genome shotgun (WGS) entry which is preliminary data.</text>
</comment>
<accession>A0ABW2YB84</accession>
<dbReference type="EMBL" id="JBHTIF010000001">
    <property type="protein sequence ID" value="MFD0724896.1"/>
    <property type="molecule type" value="Genomic_DNA"/>
</dbReference>
<evidence type="ECO:0008006" key="3">
    <source>
        <dbReference type="Google" id="ProtNLM"/>
    </source>
</evidence>
<gene>
    <name evidence="1" type="ORF">ACFQ0E_04705</name>
</gene>
<reference evidence="2" key="1">
    <citation type="journal article" date="2019" name="Int. J. Syst. Evol. Microbiol.">
        <title>The Global Catalogue of Microorganisms (GCM) 10K type strain sequencing project: providing services to taxonomists for standard genome sequencing and annotation.</title>
        <authorList>
            <consortium name="The Broad Institute Genomics Platform"/>
            <consortium name="The Broad Institute Genome Sequencing Center for Infectious Disease"/>
            <person name="Wu L."/>
            <person name="Ma J."/>
        </authorList>
    </citation>
    <scope>NUCLEOTIDE SEQUENCE [LARGE SCALE GENOMIC DNA]</scope>
    <source>
        <strain evidence="2">CCUG 55585</strain>
    </source>
</reference>
<sequence length="153" mass="16534">MLRSIGHVVLLLALGQDWMQWKGGQPAGQPDAPAPAEVQQQDGVATVVVLRTQSLVGAGLKYGVSLDGMDRGQLRTGRHVEFEARAGTPHTVGVKCFGGWSPTMKFDSLQFTAVNGETIHFKVRPGGECAVIERIGEEEARQLLAKSRKIDVE</sequence>
<organism evidence="1 2">
    <name type="scientific">Lysobacter brunescens</name>
    <dbReference type="NCBI Taxonomy" id="262323"/>
    <lineage>
        <taxon>Bacteria</taxon>
        <taxon>Pseudomonadati</taxon>
        <taxon>Pseudomonadota</taxon>
        <taxon>Gammaproteobacteria</taxon>
        <taxon>Lysobacterales</taxon>
        <taxon>Lysobacteraceae</taxon>
        <taxon>Lysobacter</taxon>
    </lineage>
</organism>
<protein>
    <recommendedName>
        <fullName evidence="3">Secreted protein</fullName>
    </recommendedName>
</protein>
<keyword evidence="2" id="KW-1185">Reference proteome</keyword>
<evidence type="ECO:0000313" key="2">
    <source>
        <dbReference type="Proteomes" id="UP001597110"/>
    </source>
</evidence>